<feature type="domain" description="ABC transporter" evidence="4">
    <location>
        <begin position="23"/>
        <end position="96"/>
    </location>
</feature>
<sequence length="101" mass="11207">MMPVIAFDHLRKSYGGTEVIREFDAEVPDQEFLVLLGPSGCGKSTMLRMIAGLTEVSGGELRFDGEVVNAKSPKERNVAFVFQSYALYPQMTVRANIAFRC</sequence>
<dbReference type="PANTHER" id="PTHR43875">
    <property type="entry name" value="MALTODEXTRIN IMPORT ATP-BINDING PROTEIN MSMX"/>
    <property type="match status" value="1"/>
</dbReference>
<dbReference type="InterPro" id="IPR003439">
    <property type="entry name" value="ABC_transporter-like_ATP-bd"/>
</dbReference>
<dbReference type="SUPFAM" id="SSF52540">
    <property type="entry name" value="P-loop containing nucleoside triphosphate hydrolases"/>
    <property type="match status" value="1"/>
</dbReference>
<dbReference type="PATRIC" id="fig|1284240.4.peg.7357"/>
<evidence type="ECO:0000256" key="2">
    <source>
        <dbReference type="ARBA" id="ARBA00022967"/>
    </source>
</evidence>
<dbReference type="RefSeq" id="WP_007034988.1">
    <property type="nucleotide sequence ID" value="NZ_AOHO01000078.1"/>
</dbReference>
<reference evidence="5 6" key="1">
    <citation type="journal article" date="2013" name="Genome Announc.">
        <title>Draft Genome Sequence of Amycolatopsis decaplanina Strain DSM 44594T.</title>
        <authorList>
            <person name="Kaur N."/>
            <person name="Kumar S."/>
            <person name="Bala M."/>
            <person name="Raghava G.P."/>
            <person name="Mayilraj S."/>
        </authorList>
    </citation>
    <scope>NUCLEOTIDE SEQUENCE [LARGE SCALE GENOMIC DNA]</scope>
    <source>
        <strain evidence="5 6">DSM 44594</strain>
    </source>
</reference>
<keyword evidence="3" id="KW-0472">Membrane</keyword>
<dbReference type="AlphaFoldDB" id="M2YTP0"/>
<dbReference type="Gene3D" id="3.40.50.300">
    <property type="entry name" value="P-loop containing nucleotide triphosphate hydrolases"/>
    <property type="match status" value="1"/>
</dbReference>
<name>M2YTP0_9PSEU</name>
<gene>
    <name evidence="5" type="ORF">H074_36029</name>
</gene>
<dbReference type="PANTHER" id="PTHR43875:SF15">
    <property type="entry name" value="TREHALOSE IMPORT ATP-BINDING PROTEIN SUGC"/>
    <property type="match status" value="1"/>
</dbReference>
<evidence type="ECO:0000313" key="5">
    <source>
        <dbReference type="EMBL" id="EME51709.1"/>
    </source>
</evidence>
<dbReference type="GO" id="GO:0055052">
    <property type="term" value="C:ATP-binding cassette (ABC) transporter complex, substrate-binding subunit-containing"/>
    <property type="evidence" value="ECO:0007669"/>
    <property type="project" value="TreeGrafter"/>
</dbReference>
<dbReference type="InterPro" id="IPR047641">
    <property type="entry name" value="ABC_transpr_MalK/UgpC-like"/>
</dbReference>
<accession>M2YTP0</accession>
<keyword evidence="2" id="KW-1278">Translocase</keyword>
<proteinExistence type="predicted"/>
<comment type="caution">
    <text evidence="5">The sequence shown here is derived from an EMBL/GenBank/DDBJ whole genome shotgun (WGS) entry which is preliminary data.</text>
</comment>
<dbReference type="GO" id="GO:0016887">
    <property type="term" value="F:ATP hydrolysis activity"/>
    <property type="evidence" value="ECO:0007669"/>
    <property type="project" value="InterPro"/>
</dbReference>
<organism evidence="5 6">
    <name type="scientific">Amycolatopsis decaplanina DSM 44594</name>
    <dbReference type="NCBI Taxonomy" id="1284240"/>
    <lineage>
        <taxon>Bacteria</taxon>
        <taxon>Bacillati</taxon>
        <taxon>Actinomycetota</taxon>
        <taxon>Actinomycetes</taxon>
        <taxon>Pseudonocardiales</taxon>
        <taxon>Pseudonocardiaceae</taxon>
        <taxon>Amycolatopsis</taxon>
    </lineage>
</organism>
<keyword evidence="6" id="KW-1185">Reference proteome</keyword>
<evidence type="ECO:0000256" key="3">
    <source>
        <dbReference type="ARBA" id="ARBA00023136"/>
    </source>
</evidence>
<keyword evidence="1" id="KW-1003">Cell membrane</keyword>
<protein>
    <submittedName>
        <fullName evidence="5">ABC transporter-like protein</fullName>
    </submittedName>
</protein>
<evidence type="ECO:0000313" key="6">
    <source>
        <dbReference type="Proteomes" id="UP000054226"/>
    </source>
</evidence>
<dbReference type="GO" id="GO:0005524">
    <property type="term" value="F:ATP binding"/>
    <property type="evidence" value="ECO:0007669"/>
    <property type="project" value="InterPro"/>
</dbReference>
<dbReference type="EMBL" id="AOHO01000078">
    <property type="protein sequence ID" value="EME51709.1"/>
    <property type="molecule type" value="Genomic_DNA"/>
</dbReference>
<evidence type="ECO:0000259" key="4">
    <source>
        <dbReference type="Pfam" id="PF00005"/>
    </source>
</evidence>
<evidence type="ECO:0000256" key="1">
    <source>
        <dbReference type="ARBA" id="ARBA00022475"/>
    </source>
</evidence>
<dbReference type="Proteomes" id="UP000054226">
    <property type="component" value="Unassembled WGS sequence"/>
</dbReference>
<dbReference type="InterPro" id="IPR027417">
    <property type="entry name" value="P-loop_NTPase"/>
</dbReference>
<dbReference type="Pfam" id="PF00005">
    <property type="entry name" value="ABC_tran"/>
    <property type="match status" value="1"/>
</dbReference>